<keyword evidence="2" id="KW-1185">Reference proteome</keyword>
<reference evidence="1 2" key="1">
    <citation type="submission" date="2024-01" db="EMBL/GenBank/DDBJ databases">
        <title>The genomes of 5 underutilized Papilionoideae crops provide insights into root nodulation and disease resistanc.</title>
        <authorList>
            <person name="Jiang F."/>
        </authorList>
    </citation>
    <scope>NUCLEOTIDE SEQUENCE [LARGE SCALE GENOMIC DNA]</scope>
    <source>
        <strain evidence="1">LVBAO_FW01</strain>
        <tissue evidence="1">Leaves</tissue>
    </source>
</reference>
<sequence length="67" mass="7774">MSRRTNRPSAGISPNDWFIIERKNSGVIFHWVCSELGLLPETRYTYALNSVARRRPHLTQYLLIGVD</sequence>
<dbReference type="Proteomes" id="UP001367508">
    <property type="component" value="Unassembled WGS sequence"/>
</dbReference>
<proteinExistence type="predicted"/>
<dbReference type="AlphaFoldDB" id="A0AAN9PN30"/>
<name>A0AAN9PN30_CANGL</name>
<gene>
    <name evidence="1" type="ORF">VNO77_43630</name>
</gene>
<protein>
    <submittedName>
        <fullName evidence="1">Uncharacterized protein</fullName>
    </submittedName>
</protein>
<dbReference type="EMBL" id="JAYMYQ010000011">
    <property type="protein sequence ID" value="KAK7305720.1"/>
    <property type="molecule type" value="Genomic_DNA"/>
</dbReference>
<accession>A0AAN9PN30</accession>
<evidence type="ECO:0000313" key="2">
    <source>
        <dbReference type="Proteomes" id="UP001367508"/>
    </source>
</evidence>
<evidence type="ECO:0000313" key="1">
    <source>
        <dbReference type="EMBL" id="KAK7305720.1"/>
    </source>
</evidence>
<comment type="caution">
    <text evidence="1">The sequence shown here is derived from an EMBL/GenBank/DDBJ whole genome shotgun (WGS) entry which is preliminary data.</text>
</comment>
<organism evidence="1 2">
    <name type="scientific">Canavalia gladiata</name>
    <name type="common">Sword bean</name>
    <name type="synonym">Dolichos gladiatus</name>
    <dbReference type="NCBI Taxonomy" id="3824"/>
    <lineage>
        <taxon>Eukaryota</taxon>
        <taxon>Viridiplantae</taxon>
        <taxon>Streptophyta</taxon>
        <taxon>Embryophyta</taxon>
        <taxon>Tracheophyta</taxon>
        <taxon>Spermatophyta</taxon>
        <taxon>Magnoliopsida</taxon>
        <taxon>eudicotyledons</taxon>
        <taxon>Gunneridae</taxon>
        <taxon>Pentapetalae</taxon>
        <taxon>rosids</taxon>
        <taxon>fabids</taxon>
        <taxon>Fabales</taxon>
        <taxon>Fabaceae</taxon>
        <taxon>Papilionoideae</taxon>
        <taxon>50 kb inversion clade</taxon>
        <taxon>NPAAA clade</taxon>
        <taxon>indigoferoid/millettioid clade</taxon>
        <taxon>Phaseoleae</taxon>
        <taxon>Canavalia</taxon>
    </lineage>
</organism>